<sequence length="431" mass="48290">MTGVRRRAATTRLEPGEHSIDRNTPTPRILKGREVVVLDWSIRLLSGRLLEDKRTQGRTVTEVRRKAKVTAKRLLDSEGGGSQWKATDSIERYLDEVASQEILNASLRPDTRRQYQRLLKLLRAQLAGHSIATAEVPDVLVTAIQRIAAENGHEAGRQAQHFHGKYVAQPLRRHKLLTQDPIEGMSLNLRVHAPELTGPKRGGVALTAAEQERVLVSLLELDPGEGVPQRQRGRWSYETRKTKQLCAIDLTILQIGTGLRLKEALSLRWADVFYDEDGVMRIKVSKDVSKTGIARESAVLDSRVQKRLEARWARARSDEEFVIGAPADPTKQWGKTGNGGASQILAELYKKVAKQARAVHMDFQRTHLWRTTLNRRLKEAGVSQADRAAQFGHDVETNEASYTDNTDIRAVAAAYRQRHNPDLKSTGKATV</sequence>
<dbReference type="EMBL" id="CP043661">
    <property type="protein sequence ID" value="QNE18079.1"/>
    <property type="molecule type" value="Genomic_DNA"/>
</dbReference>
<evidence type="ECO:0000313" key="4">
    <source>
        <dbReference type="EMBL" id="QNE18079.1"/>
    </source>
</evidence>
<dbReference type="Gene3D" id="1.10.443.10">
    <property type="entry name" value="Intergrase catalytic core"/>
    <property type="match status" value="1"/>
</dbReference>
<evidence type="ECO:0000256" key="1">
    <source>
        <dbReference type="ARBA" id="ARBA00023172"/>
    </source>
</evidence>
<proteinExistence type="predicted"/>
<dbReference type="KEGG" id="kqi:F1D05_09510"/>
<dbReference type="PROSITE" id="PS51898">
    <property type="entry name" value="TYR_RECOMBINASE"/>
    <property type="match status" value="1"/>
</dbReference>
<name>A0A7G6WVR4_9ACTN</name>
<reference evidence="5" key="1">
    <citation type="submission" date="2019-09" db="EMBL/GenBank/DDBJ databases">
        <title>Antimicrobial potential of Antarctic Bacteria.</title>
        <authorList>
            <person name="Benaud N."/>
            <person name="Edwards R.J."/>
            <person name="Ferrari B.C."/>
        </authorList>
    </citation>
    <scope>NUCLEOTIDE SEQUENCE [LARGE SCALE GENOMIC DNA]</scope>
    <source>
        <strain evidence="5">SPB151</strain>
    </source>
</reference>
<dbReference type="InterPro" id="IPR011010">
    <property type="entry name" value="DNA_brk_join_enz"/>
</dbReference>
<dbReference type="GO" id="GO:0015074">
    <property type="term" value="P:DNA integration"/>
    <property type="evidence" value="ECO:0007669"/>
    <property type="project" value="InterPro"/>
</dbReference>
<reference evidence="4 5" key="2">
    <citation type="journal article" date="2020" name="Microbiol. Resour. Announc.">
        <title>Antarctic desert soil bacteria exhibit high novel natural product potential, evaluated through long-read genome sequencing and comparative genomics.</title>
        <authorList>
            <person name="Benaud N."/>
            <person name="Edwards R.J."/>
            <person name="Amos T.G."/>
            <person name="D'Agostino P.M."/>
            <person name="Gutierrez-Chavez C."/>
            <person name="Montgomery K."/>
            <person name="Nicetic I."/>
            <person name="Ferrari B.C."/>
        </authorList>
    </citation>
    <scope>NUCLEOTIDE SEQUENCE [LARGE SCALE GENOMIC DNA]</scope>
    <source>
        <strain evidence="4 5">SPB151</strain>
    </source>
</reference>
<dbReference type="SUPFAM" id="SSF56349">
    <property type="entry name" value="DNA breaking-rejoining enzymes"/>
    <property type="match status" value="1"/>
</dbReference>
<evidence type="ECO:0000259" key="3">
    <source>
        <dbReference type="PROSITE" id="PS51898"/>
    </source>
</evidence>
<dbReference type="Proteomes" id="UP000515563">
    <property type="component" value="Chromosome"/>
</dbReference>
<dbReference type="GO" id="GO:0006310">
    <property type="term" value="P:DNA recombination"/>
    <property type="evidence" value="ECO:0007669"/>
    <property type="project" value="UniProtKB-KW"/>
</dbReference>
<feature type="region of interest" description="Disordered" evidence="2">
    <location>
        <begin position="1"/>
        <end position="26"/>
    </location>
</feature>
<dbReference type="InterPro" id="IPR013762">
    <property type="entry name" value="Integrase-like_cat_sf"/>
</dbReference>
<feature type="domain" description="Tyr recombinase" evidence="3">
    <location>
        <begin position="201"/>
        <end position="416"/>
    </location>
</feature>
<dbReference type="Pfam" id="PF00589">
    <property type="entry name" value="Phage_integrase"/>
    <property type="match status" value="1"/>
</dbReference>
<keyword evidence="5" id="KW-1185">Reference proteome</keyword>
<dbReference type="RefSeq" id="WP_185446938.1">
    <property type="nucleotide sequence ID" value="NZ_CP043661.1"/>
</dbReference>
<evidence type="ECO:0000256" key="2">
    <source>
        <dbReference type="SAM" id="MobiDB-lite"/>
    </source>
</evidence>
<dbReference type="GO" id="GO:0003677">
    <property type="term" value="F:DNA binding"/>
    <property type="evidence" value="ECO:0007669"/>
    <property type="project" value="InterPro"/>
</dbReference>
<organism evidence="4 5">
    <name type="scientific">Kribbella qitaiheensis</name>
    <dbReference type="NCBI Taxonomy" id="1544730"/>
    <lineage>
        <taxon>Bacteria</taxon>
        <taxon>Bacillati</taxon>
        <taxon>Actinomycetota</taxon>
        <taxon>Actinomycetes</taxon>
        <taxon>Propionibacteriales</taxon>
        <taxon>Kribbellaceae</taxon>
        <taxon>Kribbella</taxon>
    </lineage>
</organism>
<accession>A0A7G6WVR4</accession>
<evidence type="ECO:0000313" key="5">
    <source>
        <dbReference type="Proteomes" id="UP000515563"/>
    </source>
</evidence>
<dbReference type="InterPro" id="IPR002104">
    <property type="entry name" value="Integrase_catalytic"/>
</dbReference>
<gene>
    <name evidence="4" type="ORF">F1D05_09510</name>
</gene>
<keyword evidence="1" id="KW-0233">DNA recombination</keyword>
<dbReference type="AlphaFoldDB" id="A0A7G6WVR4"/>
<protein>
    <submittedName>
        <fullName evidence="4">Site-specific integrase</fullName>
    </submittedName>
</protein>